<dbReference type="VEuPathDB" id="FungiDB:SAPIO_CDS0362"/>
<dbReference type="HOGENOM" id="CLU_021747_1_0_1"/>
<dbReference type="SUPFAM" id="SSF57701">
    <property type="entry name" value="Zn2/Cys6 DNA-binding domain"/>
    <property type="match status" value="2"/>
</dbReference>
<dbReference type="CDD" id="cd12148">
    <property type="entry name" value="fungal_TF_MHR"/>
    <property type="match status" value="1"/>
</dbReference>
<comment type="subcellular location">
    <subcellularLocation>
        <location evidence="1">Nucleus</location>
    </subcellularLocation>
</comment>
<dbReference type="PANTHER" id="PTHR31001">
    <property type="entry name" value="UNCHARACTERIZED TRANSCRIPTIONAL REGULATORY PROTEIN"/>
    <property type="match status" value="1"/>
</dbReference>
<dbReference type="KEGG" id="sapo:SAPIO_CDS0362"/>
<reference evidence="6 7" key="1">
    <citation type="journal article" date="2014" name="Genome Announc.">
        <title>Draft genome sequence of the pathogenic fungus Scedosporium apiospermum.</title>
        <authorList>
            <person name="Vandeputte P."/>
            <person name="Ghamrawi S."/>
            <person name="Rechenmann M."/>
            <person name="Iltis A."/>
            <person name="Giraud S."/>
            <person name="Fleury M."/>
            <person name="Thornton C."/>
            <person name="Delhaes L."/>
            <person name="Meyer W."/>
            <person name="Papon N."/>
            <person name="Bouchara J.P."/>
        </authorList>
    </citation>
    <scope>NUCLEOTIDE SEQUENCE [LARGE SCALE GENOMIC DNA]</scope>
    <source>
        <strain evidence="6 7">IHEM 14462</strain>
    </source>
</reference>
<dbReference type="EMBL" id="JOWA01000022">
    <property type="protein sequence ID" value="KEZ46566.1"/>
    <property type="molecule type" value="Genomic_DNA"/>
</dbReference>
<dbReference type="Pfam" id="PF00172">
    <property type="entry name" value="Zn_clus"/>
    <property type="match status" value="2"/>
</dbReference>
<feature type="domain" description="Zn(2)-C6 fungal-type" evidence="5">
    <location>
        <begin position="111"/>
        <end position="142"/>
    </location>
</feature>
<evidence type="ECO:0000259" key="5">
    <source>
        <dbReference type="PROSITE" id="PS50048"/>
    </source>
</evidence>
<proteinExistence type="predicted"/>
<keyword evidence="3" id="KW-0539">Nucleus</keyword>
<dbReference type="InterPro" id="IPR007219">
    <property type="entry name" value="XnlR_reg_dom"/>
</dbReference>
<protein>
    <recommendedName>
        <fullName evidence="5">Zn(2)-C6 fungal-type domain-containing protein</fullName>
    </recommendedName>
</protein>
<dbReference type="OrthoDB" id="4236860at2759"/>
<dbReference type="InterPro" id="IPR001138">
    <property type="entry name" value="Zn2Cys6_DnaBD"/>
</dbReference>
<dbReference type="AlphaFoldDB" id="A0A084GGV4"/>
<evidence type="ECO:0000256" key="2">
    <source>
        <dbReference type="ARBA" id="ARBA00022723"/>
    </source>
</evidence>
<evidence type="ECO:0000256" key="3">
    <source>
        <dbReference type="ARBA" id="ARBA00023242"/>
    </source>
</evidence>
<dbReference type="Pfam" id="PF04082">
    <property type="entry name" value="Fungal_trans"/>
    <property type="match status" value="1"/>
</dbReference>
<feature type="region of interest" description="Disordered" evidence="4">
    <location>
        <begin position="48"/>
        <end position="102"/>
    </location>
</feature>
<dbReference type="OMA" id="CTEIWGR"/>
<accession>A0A084GGV4</accession>
<dbReference type="Gene3D" id="4.10.240.10">
    <property type="entry name" value="Zn(2)-C6 fungal-type DNA-binding domain"/>
    <property type="match status" value="2"/>
</dbReference>
<dbReference type="GO" id="GO:0006351">
    <property type="term" value="P:DNA-templated transcription"/>
    <property type="evidence" value="ECO:0007669"/>
    <property type="project" value="InterPro"/>
</dbReference>
<dbReference type="InterPro" id="IPR036864">
    <property type="entry name" value="Zn2-C6_fun-type_DNA-bd_sf"/>
</dbReference>
<dbReference type="SMART" id="SM00906">
    <property type="entry name" value="Fungal_trans"/>
    <property type="match status" value="1"/>
</dbReference>
<organism evidence="6 7">
    <name type="scientific">Pseudallescheria apiosperma</name>
    <name type="common">Scedosporium apiospermum</name>
    <dbReference type="NCBI Taxonomy" id="563466"/>
    <lineage>
        <taxon>Eukaryota</taxon>
        <taxon>Fungi</taxon>
        <taxon>Dikarya</taxon>
        <taxon>Ascomycota</taxon>
        <taxon>Pezizomycotina</taxon>
        <taxon>Sordariomycetes</taxon>
        <taxon>Hypocreomycetidae</taxon>
        <taxon>Microascales</taxon>
        <taxon>Microascaceae</taxon>
        <taxon>Scedosporium</taxon>
    </lineage>
</organism>
<dbReference type="GO" id="GO:0005634">
    <property type="term" value="C:nucleus"/>
    <property type="evidence" value="ECO:0007669"/>
    <property type="project" value="UniProtKB-SubCell"/>
</dbReference>
<evidence type="ECO:0000256" key="1">
    <source>
        <dbReference type="ARBA" id="ARBA00004123"/>
    </source>
</evidence>
<evidence type="ECO:0000256" key="4">
    <source>
        <dbReference type="SAM" id="MobiDB-lite"/>
    </source>
</evidence>
<dbReference type="PANTHER" id="PTHR31001:SF58">
    <property type="entry name" value="ZN(II)2CYS6 TRANSCRIPTION FACTOR (EUROFUNG)"/>
    <property type="match status" value="1"/>
</dbReference>
<dbReference type="PROSITE" id="PS00463">
    <property type="entry name" value="ZN2_CY6_FUNGAL_1"/>
    <property type="match status" value="2"/>
</dbReference>
<evidence type="ECO:0000313" key="6">
    <source>
        <dbReference type="EMBL" id="KEZ46566.1"/>
    </source>
</evidence>
<name>A0A084GGV4_PSEDA</name>
<feature type="compositionally biased region" description="Basic and acidic residues" evidence="4">
    <location>
        <begin position="54"/>
        <end position="68"/>
    </location>
</feature>
<feature type="domain" description="Zn(2)-C6 fungal-type" evidence="5">
    <location>
        <begin position="16"/>
        <end position="46"/>
    </location>
</feature>
<dbReference type="PROSITE" id="PS50048">
    <property type="entry name" value="ZN2_CY6_FUNGAL_2"/>
    <property type="match status" value="2"/>
</dbReference>
<dbReference type="GO" id="GO:0008270">
    <property type="term" value="F:zinc ion binding"/>
    <property type="evidence" value="ECO:0007669"/>
    <property type="project" value="InterPro"/>
</dbReference>
<dbReference type="GO" id="GO:0003677">
    <property type="term" value="F:DNA binding"/>
    <property type="evidence" value="ECO:0007669"/>
    <property type="project" value="InterPro"/>
</dbReference>
<dbReference type="GO" id="GO:0000981">
    <property type="term" value="F:DNA-binding transcription factor activity, RNA polymerase II-specific"/>
    <property type="evidence" value="ECO:0007669"/>
    <property type="project" value="InterPro"/>
</dbReference>
<dbReference type="RefSeq" id="XP_016646365.1">
    <property type="nucleotide sequence ID" value="XM_016783165.1"/>
</dbReference>
<gene>
    <name evidence="6" type="ORF">SAPIO_CDS0362</name>
</gene>
<sequence length="665" mass="74006">MTNAEKHHARARPISACLRCRKGKVRCDRTKPQCERCSRVGVQCLYSPPDEPQDIQHDGRDGHDDSSSMRDIGNQKAPNQEHGEENTAPAVGERPLDHLDAPLSRNRPIISCVRCRKHKVRCDRNVPCSRCARLKKGSECIYLHGNGASSSSTLADSTKDIAVTYEDKQWNQRFRTRAHWGTLHREIQEYLVTGGRRPFLHDFHPGESRPCISLSINYPFCNGPGNSKSTESILRGLPPESMQRELVSLYMETVEEGFHFLNRTLFEAELKEFWSEEKTPGDDWLAQFLLVLSLGCLCRNSITEEGNGDDNTGGLYNTLPSRLVNDAQICLRKTPFMLRPTLATIRTLCLTVIVKQIYGMSCHESDTCWPLMGTIVRLSIGRGLHLSADADGKRLWATVLYLDMRQSLMCGMPLLLPPGDISTLSHGKNMETSISDDGEVMGIGTSAIDRIILGSTGSILLRALELATFADESVSYQQVMEVESRLRNYLQRPIANFHTSHFHPVETTGASPHHDLESCTVDIFLRQTLLALTSRFALLTNSSILYPACHISSLESALAILSHQRTLHEVDRTAAAWFAGLFRFDFFTAAMTLCCQLVRDDSALDVAIGGESAPRGMVVEALRSCRELWRGEGAFSVCNARAFGIIDEILGLLEEAPSGNTRKVG</sequence>
<keyword evidence="7" id="KW-1185">Reference proteome</keyword>
<dbReference type="SMART" id="SM00066">
    <property type="entry name" value="GAL4"/>
    <property type="match status" value="2"/>
</dbReference>
<evidence type="ECO:0000313" key="7">
    <source>
        <dbReference type="Proteomes" id="UP000028545"/>
    </source>
</evidence>
<keyword evidence="2" id="KW-0479">Metal-binding</keyword>
<dbReference type="Proteomes" id="UP000028545">
    <property type="component" value="Unassembled WGS sequence"/>
</dbReference>
<dbReference type="InterPro" id="IPR050613">
    <property type="entry name" value="Sec_Metabolite_Reg"/>
</dbReference>
<dbReference type="GeneID" id="27718514"/>
<comment type="caution">
    <text evidence="6">The sequence shown here is derived from an EMBL/GenBank/DDBJ whole genome shotgun (WGS) entry which is preliminary data.</text>
</comment>
<dbReference type="CDD" id="cd00067">
    <property type="entry name" value="GAL4"/>
    <property type="match status" value="2"/>
</dbReference>